<evidence type="ECO:0000256" key="3">
    <source>
        <dbReference type="ARBA" id="ARBA00004173"/>
    </source>
</evidence>
<dbReference type="GO" id="GO:0005739">
    <property type="term" value="C:mitochondrion"/>
    <property type="evidence" value="ECO:0007669"/>
    <property type="project" value="UniProtKB-SubCell"/>
</dbReference>
<organism evidence="19 20">
    <name type="scientific">Dendrobium thyrsiflorum</name>
    <name type="common">Pinecone-like raceme dendrobium</name>
    <name type="synonym">Orchid</name>
    <dbReference type="NCBI Taxonomy" id="117978"/>
    <lineage>
        <taxon>Eukaryota</taxon>
        <taxon>Viridiplantae</taxon>
        <taxon>Streptophyta</taxon>
        <taxon>Embryophyta</taxon>
        <taxon>Tracheophyta</taxon>
        <taxon>Spermatophyta</taxon>
        <taxon>Magnoliopsida</taxon>
        <taxon>Liliopsida</taxon>
        <taxon>Asparagales</taxon>
        <taxon>Orchidaceae</taxon>
        <taxon>Epidendroideae</taxon>
        <taxon>Malaxideae</taxon>
        <taxon>Dendrobiinae</taxon>
        <taxon>Dendrobium</taxon>
    </lineage>
</organism>
<dbReference type="Pfam" id="PF17177">
    <property type="entry name" value="PPR_long"/>
    <property type="match status" value="1"/>
</dbReference>
<keyword evidence="20" id="KW-1185">Reference proteome</keyword>
<keyword evidence="14" id="KW-0496">Mitochondrion</keyword>
<dbReference type="Gene3D" id="1.25.40.10">
    <property type="entry name" value="Tetratricopeptide repeat domain"/>
    <property type="match status" value="1"/>
</dbReference>
<evidence type="ECO:0000256" key="2">
    <source>
        <dbReference type="ARBA" id="ARBA00001946"/>
    </source>
</evidence>
<evidence type="ECO:0000256" key="11">
    <source>
        <dbReference type="ARBA" id="ARBA00022833"/>
    </source>
</evidence>
<keyword evidence="7" id="KW-0540">Nuclease</keyword>
<evidence type="ECO:0000256" key="16">
    <source>
        <dbReference type="PROSITE-ProRule" id="PRU00708"/>
    </source>
</evidence>
<evidence type="ECO:0000256" key="4">
    <source>
        <dbReference type="ARBA" id="ARBA00007626"/>
    </source>
</evidence>
<accession>A0ABD0VCR4</accession>
<keyword evidence="12" id="KW-0460">Magnesium</keyword>
<dbReference type="InterPro" id="IPR002885">
    <property type="entry name" value="PPR_rpt"/>
</dbReference>
<dbReference type="Proteomes" id="UP001552299">
    <property type="component" value="Unassembled WGS sequence"/>
</dbReference>
<dbReference type="FunFam" id="3.40.50.11980:FF:000002">
    <property type="entry name" value="Proteinaceous RNase P 2"/>
    <property type="match status" value="1"/>
</dbReference>
<comment type="caution">
    <text evidence="19">The sequence shown here is derived from an EMBL/GenBank/DDBJ whole genome shotgun (WGS) entry which is preliminary data.</text>
</comment>
<gene>
    <name evidence="19" type="ORF">M5K25_006871</name>
</gene>
<dbReference type="GO" id="GO:0046872">
    <property type="term" value="F:metal ion binding"/>
    <property type="evidence" value="ECO:0007669"/>
    <property type="project" value="UniProtKB-KW"/>
</dbReference>
<dbReference type="PANTHER" id="PTHR13547">
    <property type="match status" value="1"/>
</dbReference>
<feature type="domain" description="PROP1-like PPR" evidence="18">
    <location>
        <begin position="67"/>
        <end position="270"/>
    </location>
</feature>
<dbReference type="Pfam" id="PF16953">
    <property type="entry name" value="PRORP"/>
    <property type="match status" value="1"/>
</dbReference>
<evidence type="ECO:0000256" key="15">
    <source>
        <dbReference type="ARBA" id="ARBA00023211"/>
    </source>
</evidence>
<dbReference type="AlphaFoldDB" id="A0ABD0VCR4"/>
<reference evidence="19 20" key="1">
    <citation type="journal article" date="2024" name="Plant Biotechnol. J.">
        <title>Dendrobium thyrsiflorum genome and its molecular insights into genes involved in important horticultural traits.</title>
        <authorList>
            <person name="Chen B."/>
            <person name="Wang J.Y."/>
            <person name="Zheng P.J."/>
            <person name="Li K.L."/>
            <person name="Liang Y.M."/>
            <person name="Chen X.F."/>
            <person name="Zhang C."/>
            <person name="Zhao X."/>
            <person name="He X."/>
            <person name="Zhang G.Q."/>
            <person name="Liu Z.J."/>
            <person name="Xu Q."/>
        </authorList>
    </citation>
    <scope>NUCLEOTIDE SEQUENCE [LARGE SCALE GENOMIC DNA]</scope>
    <source>
        <strain evidence="19">GZMU011</strain>
    </source>
</reference>
<dbReference type="EMBL" id="JANQDX010000006">
    <property type="protein sequence ID" value="KAL0922844.1"/>
    <property type="molecule type" value="Genomic_DNA"/>
</dbReference>
<keyword evidence="15" id="KW-0464">Manganese</keyword>
<proteinExistence type="inferred from homology"/>
<keyword evidence="9" id="KW-0677">Repeat</keyword>
<evidence type="ECO:0000256" key="10">
    <source>
        <dbReference type="ARBA" id="ARBA00022801"/>
    </source>
</evidence>
<comment type="similarity">
    <text evidence="4">Belongs to the PPR family. P subfamily.</text>
</comment>
<keyword evidence="11" id="KW-0862">Zinc</keyword>
<evidence type="ECO:0000313" key="20">
    <source>
        <dbReference type="Proteomes" id="UP001552299"/>
    </source>
</evidence>
<sequence>MPPAISLCSSLIRWHPSLLLAVTHGARRSNHHIYGPSLRHNFKHLSFTSPSTNSFPLCTTSADKRSKKARRETPENLLRHQLDLCSKHGDVSEALRLYDSARAGSILLSLHQYNVLLYLCSHPSASPSDADRALDIFRQMSIDGITPNEATFTTLIRLAAARGDPDLAFQFIKTMSAAGITPRLRSYGPALFGFCKKGDVEKAHKLEFHMVEAEVAAEELELAALFRLNSELGRGEDVYRLLHRMRAELRNVSETTAELIEGWFHAEPAARFGFQEWDVDKVNEGVVKGGGGWHGQGWLGKGPWSVGRSEMDKEGVCRRCGDRMICIDIDPVETEVFARSLAQLASKKEVKADFAGFQAWLDRYGPFDAVIDGANVGLNNQHKFSFSQLNYIVNGLRQMSSSEKLPLVVLHCSRVRGGPADNPNNKRLLESWRRAGALYATPPGSNDDWYWLYAAVNCKCLVVTNDEMRDHLFALLGKSFFPRWKEKHQVRLTVSRNGPTFHLPPPYSIVIQESERGSWHIPIVAVDDIEIPRQWVCVNRDKMAVPSLSHGRLV</sequence>
<comment type="cofactor">
    <cofactor evidence="2">
        <name>Mg(2+)</name>
        <dbReference type="ChEBI" id="CHEBI:18420"/>
    </cofactor>
</comment>
<dbReference type="InterPro" id="IPR011990">
    <property type="entry name" value="TPR-like_helical_dom_sf"/>
</dbReference>
<dbReference type="GO" id="GO:0004526">
    <property type="term" value="F:ribonuclease P activity"/>
    <property type="evidence" value="ECO:0007669"/>
    <property type="project" value="UniProtKB-EC"/>
</dbReference>
<evidence type="ECO:0000256" key="1">
    <source>
        <dbReference type="ARBA" id="ARBA00000928"/>
    </source>
</evidence>
<dbReference type="PROSITE" id="PS51375">
    <property type="entry name" value="PPR"/>
    <property type="match status" value="1"/>
</dbReference>
<keyword evidence="10" id="KW-0378">Hydrolase</keyword>
<keyword evidence="6" id="KW-0819">tRNA processing</keyword>
<keyword evidence="13" id="KW-0809">Transit peptide</keyword>
<dbReference type="GO" id="GO:0001682">
    <property type="term" value="P:tRNA 5'-leader removal"/>
    <property type="evidence" value="ECO:0007669"/>
    <property type="project" value="UniProtKB-ARBA"/>
</dbReference>
<evidence type="ECO:0000256" key="8">
    <source>
        <dbReference type="ARBA" id="ARBA00022723"/>
    </source>
</evidence>
<dbReference type="Gene3D" id="3.40.50.11980">
    <property type="match status" value="1"/>
</dbReference>
<name>A0ABD0VCR4_DENTH</name>
<dbReference type="InterPro" id="IPR031595">
    <property type="entry name" value="PRORP_C"/>
</dbReference>
<dbReference type="EC" id="3.1.26.5" evidence="5"/>
<comment type="subcellular location">
    <subcellularLocation>
        <location evidence="3">Mitochondrion</location>
    </subcellularLocation>
</comment>
<feature type="repeat" description="PPR" evidence="16">
    <location>
        <begin position="148"/>
        <end position="182"/>
    </location>
</feature>
<evidence type="ECO:0000313" key="19">
    <source>
        <dbReference type="EMBL" id="KAL0922844.1"/>
    </source>
</evidence>
<evidence type="ECO:0000256" key="7">
    <source>
        <dbReference type="ARBA" id="ARBA00022722"/>
    </source>
</evidence>
<dbReference type="FunFam" id="1.25.40.10:FF:000339">
    <property type="entry name" value="Proteinaceous RNase P 1, chloroplastic/mitochondrial"/>
    <property type="match status" value="1"/>
</dbReference>
<dbReference type="InterPro" id="IPR033443">
    <property type="entry name" value="PROP1-like_PPR_dom"/>
</dbReference>
<evidence type="ECO:0000256" key="12">
    <source>
        <dbReference type="ARBA" id="ARBA00022842"/>
    </source>
</evidence>
<comment type="catalytic activity">
    <reaction evidence="1">
        <text>Endonucleolytic cleavage of RNA, removing 5'-extranucleotides from tRNA precursor.</text>
        <dbReference type="EC" id="3.1.26.5"/>
    </reaction>
</comment>
<protein>
    <recommendedName>
        <fullName evidence="5">ribonuclease P</fullName>
        <ecNumber evidence="5">3.1.26.5</ecNumber>
    </recommendedName>
</protein>
<dbReference type="PANTHER" id="PTHR13547:SF1">
    <property type="entry name" value="MITOCHONDRIAL RIBONUCLEASE P CATALYTIC SUBUNIT"/>
    <property type="match status" value="1"/>
</dbReference>
<evidence type="ECO:0000259" key="18">
    <source>
        <dbReference type="Pfam" id="PF17177"/>
    </source>
</evidence>
<evidence type="ECO:0000259" key="17">
    <source>
        <dbReference type="Pfam" id="PF16953"/>
    </source>
</evidence>
<evidence type="ECO:0000256" key="9">
    <source>
        <dbReference type="ARBA" id="ARBA00022737"/>
    </source>
</evidence>
<evidence type="ECO:0000256" key="6">
    <source>
        <dbReference type="ARBA" id="ARBA00022694"/>
    </source>
</evidence>
<feature type="domain" description="PRORP" evidence="17">
    <location>
        <begin position="311"/>
        <end position="537"/>
    </location>
</feature>
<evidence type="ECO:0000256" key="5">
    <source>
        <dbReference type="ARBA" id="ARBA00012179"/>
    </source>
</evidence>
<keyword evidence="8" id="KW-0479">Metal-binding</keyword>
<evidence type="ECO:0000256" key="13">
    <source>
        <dbReference type="ARBA" id="ARBA00022946"/>
    </source>
</evidence>
<evidence type="ECO:0000256" key="14">
    <source>
        <dbReference type="ARBA" id="ARBA00023128"/>
    </source>
</evidence>